<dbReference type="AlphaFoldDB" id="A0A3A8EXY4"/>
<protein>
    <submittedName>
        <fullName evidence="2">DUF2829 domain-containing protein</fullName>
    </submittedName>
</protein>
<organism evidence="2 3">
    <name type="scientific">Acinetobacter tianfuensis</name>
    <dbReference type="NCBI Taxonomy" id="2419603"/>
    <lineage>
        <taxon>Bacteria</taxon>
        <taxon>Pseudomonadati</taxon>
        <taxon>Pseudomonadota</taxon>
        <taxon>Gammaproteobacteria</taxon>
        <taxon>Moraxellales</taxon>
        <taxon>Moraxellaceae</taxon>
        <taxon>Acinetobacter</taxon>
    </lineage>
</organism>
<evidence type="ECO:0000313" key="3">
    <source>
        <dbReference type="Proteomes" id="UP000282388"/>
    </source>
</evidence>
<comment type="caution">
    <text evidence="2">The sequence shown here is derived from an EMBL/GenBank/DDBJ whole genome shotgun (WGS) entry which is preliminary data.</text>
</comment>
<dbReference type="EMBL" id="RAXV01000003">
    <property type="protein sequence ID" value="RKG33721.1"/>
    <property type="molecule type" value="Genomic_DNA"/>
</dbReference>
<dbReference type="Proteomes" id="UP000282388">
    <property type="component" value="Unassembled WGS sequence"/>
</dbReference>
<reference evidence="2 3" key="1">
    <citation type="submission" date="2018-09" db="EMBL/GenBank/DDBJ databases">
        <title>The draft genome of Acinetobacter spp. strains.</title>
        <authorList>
            <person name="Qin J."/>
            <person name="Feng Y."/>
            <person name="Zong Z."/>
        </authorList>
    </citation>
    <scope>NUCLEOTIDE SEQUENCE [LARGE SCALE GENOMIC DNA]</scope>
    <source>
        <strain evidence="2 3">WCHAc060012</strain>
    </source>
</reference>
<feature type="domain" description="Thoeris anti-defense 2-like" evidence="1">
    <location>
        <begin position="86"/>
        <end position="174"/>
    </location>
</feature>
<dbReference type="OrthoDB" id="9806476at2"/>
<dbReference type="InterPro" id="IPR021361">
    <property type="entry name" value="Tad2-like_dom"/>
</dbReference>
<evidence type="ECO:0000313" key="2">
    <source>
        <dbReference type="EMBL" id="RKG33721.1"/>
    </source>
</evidence>
<accession>A0A3A8EXY4</accession>
<dbReference type="Pfam" id="PF11195">
    <property type="entry name" value="Tad2-like"/>
    <property type="match status" value="1"/>
</dbReference>
<name>A0A3A8EXY4_9GAMM</name>
<gene>
    <name evidence="2" type="ORF">D7V32_02665</name>
</gene>
<evidence type="ECO:0000259" key="1">
    <source>
        <dbReference type="Pfam" id="PF11195"/>
    </source>
</evidence>
<proteinExistence type="predicted"/>
<keyword evidence="3" id="KW-1185">Reference proteome</keyword>
<sequence>MSKILLAHALTAFIGTKSVLATAMSRGEYNEYRGWEIPENEDPEEQGYLVEYVDGGKPNDDRHKGYISWSPACVFKDAYRPNGSLTFGDALTALRLGKKVARSCWNDLQYVVAQGESKQIESTYIWNPHNKAHAEKLGGYIDVAPYCTLKTVQDTLAMGWTPSTGDLFANDWLIIDNPL</sequence>